<keyword evidence="1" id="KW-0238">DNA-binding</keyword>
<dbReference type="InterPro" id="IPR010982">
    <property type="entry name" value="Lambda_DNA-bd_dom_sf"/>
</dbReference>
<accession>A0AAE6IK17</accession>
<evidence type="ECO:0000259" key="2">
    <source>
        <dbReference type="PROSITE" id="PS50943"/>
    </source>
</evidence>
<evidence type="ECO:0000256" key="1">
    <source>
        <dbReference type="ARBA" id="ARBA00023125"/>
    </source>
</evidence>
<dbReference type="AlphaFoldDB" id="A0AAE6IK17"/>
<protein>
    <submittedName>
        <fullName evidence="3">Helix-turn-helix transcriptional regulator</fullName>
    </submittedName>
</protein>
<dbReference type="GO" id="GO:0003700">
    <property type="term" value="F:DNA-binding transcription factor activity"/>
    <property type="evidence" value="ECO:0007669"/>
    <property type="project" value="TreeGrafter"/>
</dbReference>
<dbReference type="OMA" id="FSSMIKI"/>
<dbReference type="CDD" id="cd00093">
    <property type="entry name" value="HTH_XRE"/>
    <property type="match status" value="1"/>
</dbReference>
<gene>
    <name evidence="3" type="ORF">FGL89_04350</name>
</gene>
<organism evidence="3 4">
    <name type="scientific">Leuconostoc carnosum</name>
    <dbReference type="NCBI Taxonomy" id="1252"/>
    <lineage>
        <taxon>Bacteria</taxon>
        <taxon>Bacillati</taxon>
        <taxon>Bacillota</taxon>
        <taxon>Bacilli</taxon>
        <taxon>Lactobacillales</taxon>
        <taxon>Lactobacillaceae</taxon>
        <taxon>Leuconostoc</taxon>
    </lineage>
</organism>
<dbReference type="EMBL" id="CP042374">
    <property type="protein sequence ID" value="QEA33418.1"/>
    <property type="molecule type" value="Genomic_DNA"/>
</dbReference>
<evidence type="ECO:0000313" key="3">
    <source>
        <dbReference type="EMBL" id="QEA33418.1"/>
    </source>
</evidence>
<dbReference type="PROSITE" id="PS50943">
    <property type="entry name" value="HTH_CROC1"/>
    <property type="match status" value="1"/>
</dbReference>
<sequence>MSIVANTFSEVQNVGQLIRDIRKTRGVSVNELAQVTGLACSVISKFERGKTDIQFSSMIKILSAMSLTLEDLCHSAVFDEFLINELVEKAYQFKNDPVMLKNILDEIQQRDMLLRQERVFKLILIMRINTSQLCPIEVNDYFDNLEELLTFDAYLALLAEPFLSRRIGLRIAKAVSRYQGQHPQIMAAVFDAFVDRIV</sequence>
<dbReference type="RefSeq" id="WP_014973639.1">
    <property type="nucleotide sequence ID" value="NZ_BPKR01000015.1"/>
</dbReference>
<dbReference type="Pfam" id="PF01381">
    <property type="entry name" value="HTH_3"/>
    <property type="match status" value="1"/>
</dbReference>
<dbReference type="GeneID" id="61186966"/>
<dbReference type="PANTHER" id="PTHR46797">
    <property type="entry name" value="HTH-TYPE TRANSCRIPTIONAL REGULATOR"/>
    <property type="match status" value="1"/>
</dbReference>
<evidence type="ECO:0000313" key="4">
    <source>
        <dbReference type="Proteomes" id="UP000321332"/>
    </source>
</evidence>
<dbReference type="Proteomes" id="UP000321332">
    <property type="component" value="Chromosome"/>
</dbReference>
<dbReference type="PANTHER" id="PTHR46797:SF1">
    <property type="entry name" value="METHYLPHOSPHONATE SYNTHASE"/>
    <property type="match status" value="1"/>
</dbReference>
<dbReference type="Gene3D" id="1.10.260.40">
    <property type="entry name" value="lambda repressor-like DNA-binding domains"/>
    <property type="match status" value="1"/>
</dbReference>
<dbReference type="InterPro" id="IPR050807">
    <property type="entry name" value="TransReg_Diox_bact_type"/>
</dbReference>
<name>A0AAE6IK17_LEUCA</name>
<dbReference type="SMART" id="SM00530">
    <property type="entry name" value="HTH_XRE"/>
    <property type="match status" value="1"/>
</dbReference>
<proteinExistence type="predicted"/>
<dbReference type="GO" id="GO:0003677">
    <property type="term" value="F:DNA binding"/>
    <property type="evidence" value="ECO:0007669"/>
    <property type="project" value="UniProtKB-KW"/>
</dbReference>
<dbReference type="GO" id="GO:0005829">
    <property type="term" value="C:cytosol"/>
    <property type="evidence" value="ECO:0007669"/>
    <property type="project" value="TreeGrafter"/>
</dbReference>
<reference evidence="3 4" key="1">
    <citation type="submission" date="2019-06" db="EMBL/GenBank/DDBJ databases">
        <title>Genome analyses of bacteria isolated from kimchi.</title>
        <authorList>
            <person name="Lee S."/>
            <person name="Ahn S."/>
            <person name="Roh S."/>
        </authorList>
    </citation>
    <scope>NUCLEOTIDE SEQUENCE [LARGE SCALE GENOMIC DNA]</scope>
    <source>
        <strain evidence="3 4">CBA3620</strain>
    </source>
</reference>
<feature type="domain" description="HTH cro/C1-type" evidence="2">
    <location>
        <begin position="18"/>
        <end position="72"/>
    </location>
</feature>
<dbReference type="SUPFAM" id="SSF47413">
    <property type="entry name" value="lambda repressor-like DNA-binding domains"/>
    <property type="match status" value="1"/>
</dbReference>
<dbReference type="InterPro" id="IPR001387">
    <property type="entry name" value="Cro/C1-type_HTH"/>
</dbReference>